<comment type="caution">
    <text evidence="2">The sequence shown here is derived from an EMBL/GenBank/DDBJ whole genome shotgun (WGS) entry which is preliminary data.</text>
</comment>
<feature type="compositionally biased region" description="Polar residues" evidence="1">
    <location>
        <begin position="658"/>
        <end position="671"/>
    </location>
</feature>
<accession>A0A4U1YZP3</accession>
<feature type="region of interest" description="Disordered" evidence="1">
    <location>
        <begin position="657"/>
        <end position="678"/>
    </location>
</feature>
<evidence type="ECO:0000313" key="3">
    <source>
        <dbReference type="Proteomes" id="UP000307574"/>
    </source>
</evidence>
<dbReference type="EMBL" id="SYUV01000076">
    <property type="protein sequence ID" value="TKF27194.1"/>
    <property type="molecule type" value="Genomic_DNA"/>
</dbReference>
<proteinExistence type="predicted"/>
<dbReference type="RefSeq" id="WP_136981204.1">
    <property type="nucleotide sequence ID" value="NZ_SYUV01000076.1"/>
</dbReference>
<evidence type="ECO:0008006" key="4">
    <source>
        <dbReference type="Google" id="ProtNLM"/>
    </source>
</evidence>
<evidence type="ECO:0000256" key="1">
    <source>
        <dbReference type="SAM" id="MobiDB-lite"/>
    </source>
</evidence>
<reference evidence="2 3" key="1">
    <citation type="submission" date="2019-04" db="EMBL/GenBank/DDBJ databases">
        <title>A reverse ecology approach based on a biological definition of microbial populations.</title>
        <authorList>
            <person name="Arevalo P."/>
            <person name="Vaninsberghe D."/>
            <person name="Elsherbini J."/>
            <person name="Gore J."/>
            <person name="Polz M."/>
        </authorList>
    </citation>
    <scope>NUCLEOTIDE SEQUENCE [LARGE SCALE GENOMIC DNA]</scope>
    <source>
        <strain evidence="2 3">10N.261.46.F4</strain>
    </source>
</reference>
<dbReference type="Proteomes" id="UP000307574">
    <property type="component" value="Unassembled WGS sequence"/>
</dbReference>
<protein>
    <recommendedName>
        <fullName evidence="4">Integrase</fullName>
    </recommendedName>
</protein>
<dbReference type="AlphaFoldDB" id="A0A4U1YZP3"/>
<organism evidence="2 3">
    <name type="scientific">Vibrio kanaloae</name>
    <dbReference type="NCBI Taxonomy" id="170673"/>
    <lineage>
        <taxon>Bacteria</taxon>
        <taxon>Pseudomonadati</taxon>
        <taxon>Pseudomonadota</taxon>
        <taxon>Gammaproteobacteria</taxon>
        <taxon>Vibrionales</taxon>
        <taxon>Vibrionaceae</taxon>
        <taxon>Vibrio</taxon>
    </lineage>
</organism>
<sequence>MAKSPLAKNSQTAKYIRNSKNVIPLHLTIPYKNIKNRTITEFDVSHLLHLGANSNNEKIQNRTPYLRSFCKKAKQYIKQGKSATSVTSYYDSLRSLILFCDAVNVPPFSKAGYLKFAGNDGELRHRMKMYCPSKKLWERSHNAELGIKESTASAIMSSLRTALKWCGLPINSWGTLHRGFSGGEKMPYKGYSDSEEKILISRLSELFFTLAPQLIAAKKENLKLPDILPVIVDLGSHQEVISIQTHLKTQDQNVISVRPSSAFNMVMGAAYHLMCFFSSLNDSDVKGIAHPLTIHTDERDKSLQVVKVSSFKARANKEIDAILTNQSFDVDKRDGVNFITTLETLSALYCGNEEGSELIFTLNSQGEKSDTFNLGELNKHLMVELNLLAPTRKSNLPWFKELFYSYRNQRVIQLKTETNELGRVIVSKVTRPCSKTGATRGATSAAYCILSCYTDLPLKGVLLPLSYSKKDSDGNIHVSLKYRDNSIHEFSIPAADKTLIQDIEQFATDLADKQKHRNNERLLLKRGNAHQAPKDWDGISPITSNLMRTWSIDPNEYFISLQSSRWREMTSNQVYSENGKEGVQNLLQNLLQTIDKHYVNGDPKLNKLIISQAMQVMEQLGEDTNLEQVRAKVVAKLGIKMLAYDEWKKKQENERAKTNPNGIHCNGQQSIPGGKNSQRETNKAIGFTLPCTEYDMCHKCQSAKAVDEVQSIYKLISFIDVLKEALDRYPTTTEEINERIAAFEFTLDGASKDVYENAMKLFNKKGRHPRISIDHAILALYR</sequence>
<evidence type="ECO:0000313" key="2">
    <source>
        <dbReference type="EMBL" id="TKF27194.1"/>
    </source>
</evidence>
<name>A0A4U1YZP3_9VIBR</name>
<gene>
    <name evidence="2" type="ORF">FCV50_20155</name>
</gene>